<dbReference type="EMBL" id="CP031769">
    <property type="protein sequence ID" value="AXR07324.1"/>
    <property type="molecule type" value="Genomic_DNA"/>
</dbReference>
<gene>
    <name evidence="1" type="ORF">D0Y50_13800</name>
</gene>
<evidence type="ECO:0000313" key="1">
    <source>
        <dbReference type="EMBL" id="AXR07324.1"/>
    </source>
</evidence>
<reference evidence="1 2" key="1">
    <citation type="submission" date="2018-08" db="EMBL/GenBank/DDBJ databases">
        <title>Salinimonas sediminis sp. nov., a piezophilic bacterium isolated from a deep-sea sediment sample from the New Britain Trench.</title>
        <authorList>
            <person name="Cao J."/>
        </authorList>
    </citation>
    <scope>NUCLEOTIDE SEQUENCE [LARGE SCALE GENOMIC DNA]</scope>
    <source>
        <strain evidence="1 2">N102</strain>
    </source>
</reference>
<keyword evidence="2" id="KW-1185">Reference proteome</keyword>
<evidence type="ECO:0000313" key="2">
    <source>
        <dbReference type="Proteomes" id="UP000262073"/>
    </source>
</evidence>
<accession>A0A346NP67</accession>
<dbReference type="Proteomes" id="UP000262073">
    <property type="component" value="Chromosome"/>
</dbReference>
<dbReference type="AlphaFoldDB" id="A0A346NP67"/>
<sequence length="92" mass="10366">MVVKIIDCIWRFKRAGVKQLKPMYKAFLTTLSCCVCVFASHIFSRIDYCNPQAVGRKEAKCCDYLSQAFGTDQQANAGDRIYTMKSGEGARI</sequence>
<protein>
    <submittedName>
        <fullName evidence="1">Uncharacterized protein</fullName>
    </submittedName>
</protein>
<dbReference type="RefSeq" id="WP_117317421.1">
    <property type="nucleotide sequence ID" value="NZ_CP031769.1"/>
</dbReference>
<name>A0A346NP67_9ALTE</name>
<dbReference type="KEGG" id="salm:D0Y50_13800"/>
<organism evidence="1 2">
    <name type="scientific">Salinimonas sediminis</name>
    <dbReference type="NCBI Taxonomy" id="2303538"/>
    <lineage>
        <taxon>Bacteria</taxon>
        <taxon>Pseudomonadati</taxon>
        <taxon>Pseudomonadota</taxon>
        <taxon>Gammaproteobacteria</taxon>
        <taxon>Alteromonadales</taxon>
        <taxon>Alteromonadaceae</taxon>
        <taxon>Alteromonas/Salinimonas group</taxon>
        <taxon>Salinimonas</taxon>
    </lineage>
</organism>
<proteinExistence type="predicted"/>